<keyword evidence="4" id="KW-1185">Reference proteome</keyword>
<feature type="region of interest" description="Disordered" evidence="1">
    <location>
        <begin position="238"/>
        <end position="260"/>
    </location>
</feature>
<evidence type="ECO:0000313" key="3">
    <source>
        <dbReference type="EMBL" id="EDR15145.1"/>
    </source>
</evidence>
<name>B0CR64_LACBS</name>
<reference evidence="3 4" key="1">
    <citation type="journal article" date="2008" name="Nature">
        <title>The genome of Laccaria bicolor provides insights into mycorrhizal symbiosis.</title>
        <authorList>
            <person name="Martin F."/>
            <person name="Aerts A."/>
            <person name="Ahren D."/>
            <person name="Brun A."/>
            <person name="Danchin E.G.J."/>
            <person name="Duchaussoy F."/>
            <person name="Gibon J."/>
            <person name="Kohler A."/>
            <person name="Lindquist E."/>
            <person name="Pereda V."/>
            <person name="Salamov A."/>
            <person name="Shapiro H.J."/>
            <person name="Wuyts J."/>
            <person name="Blaudez D."/>
            <person name="Buee M."/>
            <person name="Brokstein P."/>
            <person name="Canbaeck B."/>
            <person name="Cohen D."/>
            <person name="Courty P.E."/>
            <person name="Coutinho P.M."/>
            <person name="Delaruelle C."/>
            <person name="Detter J.C."/>
            <person name="Deveau A."/>
            <person name="DiFazio S."/>
            <person name="Duplessis S."/>
            <person name="Fraissinet-Tachet L."/>
            <person name="Lucic E."/>
            <person name="Frey-Klett P."/>
            <person name="Fourrey C."/>
            <person name="Feussner I."/>
            <person name="Gay G."/>
            <person name="Grimwood J."/>
            <person name="Hoegger P.J."/>
            <person name="Jain P."/>
            <person name="Kilaru S."/>
            <person name="Labbe J."/>
            <person name="Lin Y.C."/>
            <person name="Legue V."/>
            <person name="Le Tacon F."/>
            <person name="Marmeisse R."/>
            <person name="Melayah D."/>
            <person name="Montanini B."/>
            <person name="Muratet M."/>
            <person name="Nehls U."/>
            <person name="Niculita-Hirzel H."/>
            <person name="Oudot-Le Secq M.P."/>
            <person name="Peter M."/>
            <person name="Quesneville H."/>
            <person name="Rajashekar B."/>
            <person name="Reich M."/>
            <person name="Rouhier N."/>
            <person name="Schmutz J."/>
            <person name="Yin T."/>
            <person name="Chalot M."/>
            <person name="Henrissat B."/>
            <person name="Kuees U."/>
            <person name="Lucas S."/>
            <person name="Van de Peer Y."/>
            <person name="Podila G.K."/>
            <person name="Polle A."/>
            <person name="Pukkila P.J."/>
            <person name="Richardson P.M."/>
            <person name="Rouze P."/>
            <person name="Sanders I.R."/>
            <person name="Stajich J.E."/>
            <person name="Tunlid A."/>
            <person name="Tuskan G."/>
            <person name="Grigoriev I.V."/>
        </authorList>
    </citation>
    <scope>NUCLEOTIDE SEQUENCE [LARGE SCALE GENOMIC DNA]</scope>
    <source>
        <strain evidence="4">S238N-H82 / ATCC MYA-4686</strain>
    </source>
</reference>
<organism evidence="4">
    <name type="scientific">Laccaria bicolor (strain S238N-H82 / ATCC MYA-4686)</name>
    <name type="common">Bicoloured deceiver</name>
    <name type="synonym">Laccaria laccata var. bicolor</name>
    <dbReference type="NCBI Taxonomy" id="486041"/>
    <lineage>
        <taxon>Eukaryota</taxon>
        <taxon>Fungi</taxon>
        <taxon>Dikarya</taxon>
        <taxon>Basidiomycota</taxon>
        <taxon>Agaricomycotina</taxon>
        <taxon>Agaricomycetes</taxon>
        <taxon>Agaricomycetidae</taxon>
        <taxon>Agaricales</taxon>
        <taxon>Agaricineae</taxon>
        <taxon>Hydnangiaceae</taxon>
        <taxon>Laccaria</taxon>
    </lineage>
</organism>
<protein>
    <submittedName>
        <fullName evidence="3">Predicted protein</fullName>
    </submittedName>
</protein>
<evidence type="ECO:0000256" key="1">
    <source>
        <dbReference type="SAM" id="MobiDB-lite"/>
    </source>
</evidence>
<feature type="domain" description="LYR motif-containing protein Cup1-like N-terminal" evidence="2">
    <location>
        <begin position="10"/>
        <end position="94"/>
    </location>
</feature>
<dbReference type="OrthoDB" id="198652at2759"/>
<dbReference type="AlphaFoldDB" id="B0CR64"/>
<dbReference type="InParanoid" id="B0CR64"/>
<dbReference type="HOGENOM" id="CLU_059571_0_0_1"/>
<dbReference type="Proteomes" id="UP000001194">
    <property type="component" value="Unassembled WGS sequence"/>
</dbReference>
<proteinExistence type="predicted"/>
<dbReference type="GeneID" id="6069605"/>
<dbReference type="RefSeq" id="XP_001873353.1">
    <property type="nucleotide sequence ID" value="XM_001873318.1"/>
</dbReference>
<accession>B0CR64</accession>
<dbReference type="EMBL" id="DS547091">
    <property type="protein sequence ID" value="EDR15145.1"/>
    <property type="molecule type" value="Genomic_DNA"/>
</dbReference>
<gene>
    <name evidence="3" type="ORF">LACBIDRAFT_301033</name>
</gene>
<evidence type="ECO:0000313" key="4">
    <source>
        <dbReference type="Proteomes" id="UP000001194"/>
    </source>
</evidence>
<evidence type="ECO:0000259" key="2">
    <source>
        <dbReference type="Pfam" id="PF20263"/>
    </source>
</evidence>
<dbReference type="Pfam" id="PF20263">
    <property type="entry name" value="LYRM2-like"/>
    <property type="match status" value="1"/>
</dbReference>
<dbReference type="InterPro" id="IPR046896">
    <property type="entry name" value="Cup1-like_N"/>
</dbReference>
<dbReference type="KEGG" id="lbc:LACBIDRAFT_301033"/>
<sequence>MSSPTQIFSIYRTYSRQVRRLPHLFLRQFFSIKLKDDIRNIISSSDSDRRLSMLKRISKDLKKLEAANNGQVKAFNHILDIAYGRKGKLRWEIMKPLLTDPAVAFPPKVIPAVEKSRPPVYSPELKALLTSAKSRKTRPLALRTLTRPPKLPAEADVKSDEARLFGPFSKRREVNIRWRYFTEEWKKVRPPTQTLVREISSGQTRDIVDSETIHGLGIRSVGFQGQGVYEDAERLVGASTTPPLPRKGRHIGRDGDLLNRAADPGRHKSRWVRRRYQSLLSRLPLLVYTRFSGSYSVELSPFASLPHPGPQRYPDANSVDLAWHSLESLAQTKKLPTS</sequence>